<sequence length="166" mass="18176">MSPGACGELVAKHKVAAAGREAEKSAHQLPSRGNAETAAPGSPHNSSASPEQQDGRDECNRPFGECHLRKLRTPYPWFVVHWLVCWVPNYKYGTGSHGPFRGIGQEALRQSIIPRLQDFNACSDLPFKSSSGQDSVVVRPSSSAQHEAPRIRTTDSDSRLKDSRRA</sequence>
<accession>A0A179G5M4</accession>
<feature type="compositionally biased region" description="Basic and acidic residues" evidence="1">
    <location>
        <begin position="147"/>
        <end position="166"/>
    </location>
</feature>
<dbReference type="KEGG" id="pchm:VFPPC_15256"/>
<reference evidence="2 3" key="1">
    <citation type="journal article" date="2016" name="PLoS Pathog.">
        <title>Biosynthesis of antibiotic leucinostatins in bio-control fungus Purpureocillium lilacinum and their inhibition on phytophthora revealed by genome mining.</title>
        <authorList>
            <person name="Wang G."/>
            <person name="Liu Z."/>
            <person name="Lin R."/>
            <person name="Li E."/>
            <person name="Mao Z."/>
            <person name="Ling J."/>
            <person name="Yang Y."/>
            <person name="Yin W.B."/>
            <person name="Xie B."/>
        </authorList>
    </citation>
    <scope>NUCLEOTIDE SEQUENCE [LARGE SCALE GENOMIC DNA]</scope>
    <source>
        <strain evidence="2">170</strain>
    </source>
</reference>
<organism evidence="2 3">
    <name type="scientific">Pochonia chlamydosporia 170</name>
    <dbReference type="NCBI Taxonomy" id="1380566"/>
    <lineage>
        <taxon>Eukaryota</taxon>
        <taxon>Fungi</taxon>
        <taxon>Dikarya</taxon>
        <taxon>Ascomycota</taxon>
        <taxon>Pezizomycotina</taxon>
        <taxon>Sordariomycetes</taxon>
        <taxon>Hypocreomycetidae</taxon>
        <taxon>Hypocreales</taxon>
        <taxon>Clavicipitaceae</taxon>
        <taxon>Pochonia</taxon>
    </lineage>
</organism>
<dbReference type="RefSeq" id="XP_018149208.1">
    <property type="nucleotide sequence ID" value="XM_018293009.1"/>
</dbReference>
<keyword evidence="3" id="KW-1185">Reference proteome</keyword>
<name>A0A179G5M4_METCM</name>
<dbReference type="Proteomes" id="UP000078397">
    <property type="component" value="Unassembled WGS sequence"/>
</dbReference>
<dbReference type="EMBL" id="LSBJ02000001">
    <property type="protein sequence ID" value="OAQ73125.1"/>
    <property type="molecule type" value="Genomic_DNA"/>
</dbReference>
<gene>
    <name evidence="2" type="ORF">VFPPC_15256</name>
</gene>
<feature type="compositionally biased region" description="Polar residues" evidence="1">
    <location>
        <begin position="129"/>
        <end position="145"/>
    </location>
</feature>
<feature type="region of interest" description="Disordered" evidence="1">
    <location>
        <begin position="17"/>
        <end position="58"/>
    </location>
</feature>
<feature type="region of interest" description="Disordered" evidence="1">
    <location>
        <begin position="129"/>
        <end position="166"/>
    </location>
</feature>
<comment type="caution">
    <text evidence="2">The sequence shown here is derived from an EMBL/GenBank/DDBJ whole genome shotgun (WGS) entry which is preliminary data.</text>
</comment>
<dbReference type="AlphaFoldDB" id="A0A179G5M4"/>
<evidence type="ECO:0000256" key="1">
    <source>
        <dbReference type="SAM" id="MobiDB-lite"/>
    </source>
</evidence>
<dbReference type="GeneID" id="28857003"/>
<evidence type="ECO:0000313" key="3">
    <source>
        <dbReference type="Proteomes" id="UP000078397"/>
    </source>
</evidence>
<protein>
    <submittedName>
        <fullName evidence="2">Uncharacterized protein</fullName>
    </submittedName>
</protein>
<evidence type="ECO:0000313" key="2">
    <source>
        <dbReference type="EMBL" id="OAQ73125.1"/>
    </source>
</evidence>
<proteinExistence type="predicted"/>
<feature type="compositionally biased region" description="Polar residues" evidence="1">
    <location>
        <begin position="43"/>
        <end position="52"/>
    </location>
</feature>